<keyword evidence="4" id="KW-1185">Reference proteome</keyword>
<sequence>MVMAIRKTLPMILMACMTLGAHAAELPTTLIVGFQAGGGLDSVARALANELNKTGKHKIVVENKPGASGMMAIDAVRNASRNSALLVIMPGGSITMTPHTNKHFQYNPKKDLVPVARLATYTLGVAVSPDVNAATLAQFLKLADNSRKLAAYGTAGIGLSPHFVGETIAKQSRVNLVHVPYKGAGPAINDALGKQIPAVISTVPSLLPMVRDGRLKLLATTGTHRDKHAPGVPTLKELGYPGWQLKSGLVFLLQLLCLPMQLKSGTPPLTTRSIQSHCTIPLPYKVFCRHPCLPATSGIWCCTITQCGVKPYQTLATHFQTERIPIKP</sequence>
<dbReference type="InterPro" id="IPR005064">
    <property type="entry name" value="BUG"/>
</dbReference>
<dbReference type="Pfam" id="PF03401">
    <property type="entry name" value="TctC"/>
    <property type="match status" value="1"/>
</dbReference>
<dbReference type="PANTHER" id="PTHR42928">
    <property type="entry name" value="TRICARBOXYLATE-BINDING PROTEIN"/>
    <property type="match status" value="1"/>
</dbReference>
<proteinExistence type="inferred from homology"/>
<dbReference type="AlphaFoldDB" id="I3UAY1"/>
<dbReference type="Proteomes" id="UP000005267">
    <property type="component" value="Chromosome"/>
</dbReference>
<dbReference type="PANTHER" id="PTHR42928:SF5">
    <property type="entry name" value="BLR1237 PROTEIN"/>
    <property type="match status" value="1"/>
</dbReference>
<keyword evidence="3" id="KW-0675">Receptor</keyword>
<accession>I3UAY1</accession>
<reference evidence="4" key="2">
    <citation type="journal article" date="2013" name="PLoS ONE">
        <title>Genome implosion elicits host-confinement in Alcaligenaceae: evidence from the comparative genomics of Tetrathiobacter kashmirensis, a pathogen in the making.</title>
        <authorList>
            <person name="Ghosh W."/>
            <person name="Alam M."/>
            <person name="Roy C."/>
            <person name="Pyne P."/>
            <person name="George A."/>
            <person name="Chakraborty R."/>
            <person name="Majumder S."/>
            <person name="Agarwal A."/>
            <person name="Chakraborty S."/>
            <person name="Majumdar S."/>
            <person name="Gupta S.K."/>
        </authorList>
    </citation>
    <scope>NUCLEOTIDE SEQUENCE [LARGE SCALE GENOMIC DNA]</scope>
    <source>
        <strain evidence="4">WT001</strain>
    </source>
</reference>
<name>I3UAY1_ADVKW</name>
<evidence type="ECO:0000256" key="1">
    <source>
        <dbReference type="ARBA" id="ARBA00006987"/>
    </source>
</evidence>
<dbReference type="HOGENOM" id="CLU_846318_0_0_4"/>
<reference evidence="3 4" key="1">
    <citation type="journal article" date="2011" name="J. Bacteriol.">
        <title>Whole-genome shotgun sequencing of the sulfur-oxidizing chemoautotroph Tetrathiobacter kashmirensis.</title>
        <authorList>
            <person name="Ghosh W."/>
            <person name="George A."/>
            <person name="Agarwal A."/>
            <person name="Raj P."/>
            <person name="Alam M."/>
            <person name="Pyne P."/>
            <person name="Das Gupta S.K."/>
        </authorList>
    </citation>
    <scope>NUCLEOTIDE SEQUENCE [LARGE SCALE GENOMIC DNA]</scope>
    <source>
        <strain evidence="3 4">WT001</strain>
    </source>
</reference>
<keyword evidence="2" id="KW-0732">Signal</keyword>
<gene>
    <name evidence="3" type="ordered locus">TKWG_09215</name>
</gene>
<organism evidence="3 4">
    <name type="scientific">Advenella kashmirensis (strain DSM 17095 / LMG 22695 / WT001)</name>
    <name type="common">Tetrathiobacter kashmirensis</name>
    <dbReference type="NCBI Taxonomy" id="1036672"/>
    <lineage>
        <taxon>Bacteria</taxon>
        <taxon>Pseudomonadati</taxon>
        <taxon>Pseudomonadota</taxon>
        <taxon>Betaproteobacteria</taxon>
        <taxon>Burkholderiales</taxon>
        <taxon>Alcaligenaceae</taxon>
    </lineage>
</organism>
<dbReference type="STRING" id="1036672.TKWG_09215"/>
<feature type="signal peptide" evidence="2">
    <location>
        <begin position="1"/>
        <end position="23"/>
    </location>
</feature>
<dbReference type="Gene3D" id="3.40.190.10">
    <property type="entry name" value="Periplasmic binding protein-like II"/>
    <property type="match status" value="1"/>
</dbReference>
<dbReference type="Gene3D" id="3.40.190.150">
    <property type="entry name" value="Bordetella uptake gene, domain 1"/>
    <property type="match status" value="1"/>
</dbReference>
<dbReference type="KEGG" id="aka:TKWG_09215"/>
<evidence type="ECO:0000313" key="3">
    <source>
        <dbReference type="EMBL" id="AFK62169.1"/>
    </source>
</evidence>
<dbReference type="OrthoDB" id="8678392at2"/>
<feature type="chain" id="PRO_5003680050" evidence="2">
    <location>
        <begin position="24"/>
        <end position="328"/>
    </location>
</feature>
<dbReference type="InterPro" id="IPR042100">
    <property type="entry name" value="Bug_dom1"/>
</dbReference>
<protein>
    <submittedName>
        <fullName evidence="3">Extra-cytoplasmic solute receptor</fullName>
    </submittedName>
</protein>
<dbReference type="EMBL" id="CP003555">
    <property type="protein sequence ID" value="AFK62169.1"/>
    <property type="molecule type" value="Genomic_DNA"/>
</dbReference>
<evidence type="ECO:0000313" key="4">
    <source>
        <dbReference type="Proteomes" id="UP000005267"/>
    </source>
</evidence>
<comment type="similarity">
    <text evidence="1">Belongs to the UPF0065 (bug) family.</text>
</comment>
<dbReference type="RefSeq" id="WP_014750260.1">
    <property type="nucleotide sequence ID" value="NC_017964.1"/>
</dbReference>
<evidence type="ECO:0000256" key="2">
    <source>
        <dbReference type="SAM" id="SignalP"/>
    </source>
</evidence>